<proteinExistence type="predicted"/>
<dbReference type="STRING" id="1548207.AXK11_09100"/>
<evidence type="ECO:0000256" key="1">
    <source>
        <dbReference type="SAM" id="MobiDB-lite"/>
    </source>
</evidence>
<gene>
    <name evidence="2" type="ORF">AXK11_09100</name>
</gene>
<keyword evidence="3" id="KW-1185">Reference proteome</keyword>
<feature type="region of interest" description="Disordered" evidence="1">
    <location>
        <begin position="1"/>
        <end position="78"/>
    </location>
</feature>
<sequence length="78" mass="8548">MGAWRSSLRFTPALHQKRSARWLPVWARATPETRGASPQQRRQKAAVPTHSAPPNSPAASRQPKNAAEAAAPRSEEKP</sequence>
<dbReference type="AlphaFoldDB" id="A0A139SHR3"/>
<name>A0A139SHR3_9BACT</name>
<evidence type="ECO:0000313" key="3">
    <source>
        <dbReference type="Proteomes" id="UP000070058"/>
    </source>
</evidence>
<accession>A0A139SHR3</accession>
<comment type="caution">
    <text evidence="2">The sequence shown here is derived from an EMBL/GenBank/DDBJ whole genome shotgun (WGS) entry which is preliminary data.</text>
</comment>
<organism evidence="2 3">
    <name type="scientific">Cephaloticoccus primus</name>
    <dbReference type="NCBI Taxonomy" id="1548207"/>
    <lineage>
        <taxon>Bacteria</taxon>
        <taxon>Pseudomonadati</taxon>
        <taxon>Verrucomicrobiota</taxon>
        <taxon>Opitutia</taxon>
        <taxon>Opitutales</taxon>
        <taxon>Opitutaceae</taxon>
        <taxon>Cephaloticoccus</taxon>
    </lineage>
</organism>
<evidence type="ECO:0000313" key="2">
    <source>
        <dbReference type="EMBL" id="KXU34073.1"/>
    </source>
</evidence>
<reference evidence="3" key="1">
    <citation type="submission" date="2016-02" db="EMBL/GenBank/DDBJ databases">
        <authorList>
            <person name="Sanders J.G."/>
            <person name="Lin J.Y."/>
            <person name="Wertz J.T."/>
            <person name="Russell J.A."/>
            <person name="Moreau C.S."/>
            <person name="Powell S."/>
        </authorList>
    </citation>
    <scope>NUCLEOTIDE SEQUENCE [LARGE SCALE GENOMIC DNA]</scope>
    <source>
        <strain evidence="3">CAG34</strain>
    </source>
</reference>
<protein>
    <submittedName>
        <fullName evidence="2">Uncharacterized protein</fullName>
    </submittedName>
</protein>
<dbReference type="EMBL" id="LSZQ01000069">
    <property type="protein sequence ID" value="KXU34073.1"/>
    <property type="molecule type" value="Genomic_DNA"/>
</dbReference>
<dbReference type="Proteomes" id="UP000070058">
    <property type="component" value="Unassembled WGS sequence"/>
</dbReference>